<feature type="domain" description="SAM" evidence="14">
    <location>
        <begin position="2002"/>
        <end position="2047"/>
    </location>
</feature>
<feature type="compositionally biased region" description="Low complexity" evidence="13">
    <location>
        <begin position="103"/>
        <end position="119"/>
    </location>
</feature>
<evidence type="ECO:0000259" key="15">
    <source>
        <dbReference type="PROSITE" id="PS50106"/>
    </source>
</evidence>
<dbReference type="GO" id="GO:0014069">
    <property type="term" value="C:postsynaptic density"/>
    <property type="evidence" value="ECO:0007669"/>
    <property type="project" value="TreeGrafter"/>
</dbReference>
<feature type="compositionally biased region" description="Basic and acidic residues" evidence="13">
    <location>
        <begin position="561"/>
        <end position="586"/>
    </location>
</feature>
<dbReference type="GO" id="GO:0015629">
    <property type="term" value="C:actin cytoskeleton"/>
    <property type="evidence" value="ECO:0007669"/>
    <property type="project" value="TreeGrafter"/>
</dbReference>
<dbReference type="InterPro" id="IPR001660">
    <property type="entry name" value="SAM"/>
</dbReference>
<feature type="compositionally biased region" description="Basic and acidic residues" evidence="13">
    <location>
        <begin position="943"/>
        <end position="956"/>
    </location>
</feature>
<feature type="compositionally biased region" description="Basic and acidic residues" evidence="13">
    <location>
        <begin position="174"/>
        <end position="212"/>
    </location>
</feature>
<feature type="region of interest" description="Disordered" evidence="13">
    <location>
        <begin position="771"/>
        <end position="790"/>
    </location>
</feature>
<feature type="region of interest" description="Disordered" evidence="13">
    <location>
        <begin position="404"/>
        <end position="452"/>
    </location>
</feature>
<dbReference type="GO" id="GO:0031175">
    <property type="term" value="P:neuron projection development"/>
    <property type="evidence" value="ECO:0007669"/>
    <property type="project" value="TreeGrafter"/>
</dbReference>
<dbReference type="SMART" id="SM00454">
    <property type="entry name" value="SAM"/>
    <property type="match status" value="1"/>
</dbReference>
<feature type="compositionally biased region" description="Polar residues" evidence="13">
    <location>
        <begin position="1135"/>
        <end position="1153"/>
    </location>
</feature>
<dbReference type="SUPFAM" id="SSF50156">
    <property type="entry name" value="PDZ domain-like"/>
    <property type="match status" value="1"/>
</dbReference>
<evidence type="ECO:0000256" key="10">
    <source>
        <dbReference type="ARBA" id="ARBA00023212"/>
    </source>
</evidence>
<keyword evidence="16" id="KW-1185">Reference proteome</keyword>
<dbReference type="RefSeq" id="XP_024937072.1">
    <property type="nucleotide sequence ID" value="XM_025081304.1"/>
</dbReference>
<feature type="compositionally biased region" description="Low complexity" evidence="13">
    <location>
        <begin position="1472"/>
        <end position="1495"/>
    </location>
</feature>
<dbReference type="InterPro" id="IPR001478">
    <property type="entry name" value="PDZ"/>
</dbReference>
<dbReference type="PROSITE" id="PS50106">
    <property type="entry name" value="PDZ"/>
    <property type="match status" value="1"/>
</dbReference>
<evidence type="ECO:0000256" key="6">
    <source>
        <dbReference type="ARBA" id="ARBA00022902"/>
    </source>
</evidence>
<dbReference type="CTD" id="6693"/>
<feature type="region of interest" description="Disordered" evidence="13">
    <location>
        <begin position="1868"/>
        <end position="1897"/>
    </location>
</feature>
<feature type="region of interest" description="Disordered" evidence="13">
    <location>
        <begin position="36"/>
        <end position="58"/>
    </location>
</feature>
<dbReference type="GO" id="GO:0005737">
    <property type="term" value="C:cytoplasm"/>
    <property type="evidence" value="ECO:0007669"/>
    <property type="project" value="TreeGrafter"/>
</dbReference>
<keyword evidence="7" id="KW-0770">Synapse</keyword>
<evidence type="ECO:0000256" key="8">
    <source>
        <dbReference type="ARBA" id="ARBA00023054"/>
    </source>
</evidence>
<keyword evidence="8 12" id="KW-0175">Coiled coil</keyword>
<dbReference type="PROSITE" id="PS50105">
    <property type="entry name" value="SAM_DOMAIN"/>
    <property type="match status" value="1"/>
</dbReference>
<feature type="compositionally biased region" description="Polar residues" evidence="13">
    <location>
        <begin position="1008"/>
        <end position="1029"/>
    </location>
</feature>
<dbReference type="Gene3D" id="2.30.42.10">
    <property type="match status" value="1"/>
</dbReference>
<evidence type="ECO:0000256" key="13">
    <source>
        <dbReference type="SAM" id="MobiDB-lite"/>
    </source>
</evidence>
<feature type="compositionally biased region" description="Basic and acidic residues" evidence="13">
    <location>
        <begin position="1101"/>
        <end position="1121"/>
    </location>
</feature>
<dbReference type="Pfam" id="PF17817">
    <property type="entry name" value="PDZ_5"/>
    <property type="match status" value="1"/>
</dbReference>
<feature type="compositionally biased region" description="Low complexity" evidence="13">
    <location>
        <begin position="1790"/>
        <end position="1810"/>
    </location>
</feature>
<comment type="subcellular location">
    <subcellularLocation>
        <location evidence="1">Cytoplasm</location>
        <location evidence="1">Cytoskeleton</location>
    </subcellularLocation>
    <subcellularLocation>
        <location evidence="11">Synapse</location>
    </subcellularLocation>
</comment>
<dbReference type="InterPro" id="IPR043446">
    <property type="entry name" value="Neurabin-like"/>
</dbReference>
<proteinExistence type="predicted"/>
<keyword evidence="10" id="KW-0206">Cytoskeleton</keyword>
<feature type="compositionally biased region" description="Basic and acidic residues" evidence="13">
    <location>
        <begin position="606"/>
        <end position="619"/>
    </location>
</feature>
<dbReference type="GO" id="GO:0007015">
    <property type="term" value="P:actin filament organization"/>
    <property type="evidence" value="ECO:0007669"/>
    <property type="project" value="TreeGrafter"/>
</dbReference>
<feature type="compositionally biased region" description="Polar residues" evidence="13">
    <location>
        <begin position="272"/>
        <end position="285"/>
    </location>
</feature>
<protein>
    <submittedName>
        <fullName evidence="17">Uncharacterized protein LOC107264152 isoform X1</fullName>
    </submittedName>
</protein>
<feature type="region of interest" description="Disordered" evidence="13">
    <location>
        <begin position="1720"/>
        <end position="1852"/>
    </location>
</feature>
<feature type="compositionally biased region" description="Basic and acidic residues" evidence="13">
    <location>
        <begin position="645"/>
        <end position="660"/>
    </location>
</feature>
<dbReference type="CDD" id="cd06790">
    <property type="entry name" value="PDZ_neurabin-like"/>
    <property type="match status" value="1"/>
</dbReference>
<evidence type="ECO:0000313" key="16">
    <source>
        <dbReference type="Proteomes" id="UP000694920"/>
    </source>
</evidence>
<dbReference type="CDD" id="cd09512">
    <property type="entry name" value="SAM_Neurabin-like"/>
    <property type="match status" value="1"/>
</dbReference>
<feature type="compositionally biased region" description="Basic and acidic residues" evidence="13">
    <location>
        <begin position="544"/>
        <end position="554"/>
    </location>
</feature>
<feature type="compositionally biased region" description="Polar residues" evidence="13">
    <location>
        <begin position="848"/>
        <end position="905"/>
    </location>
</feature>
<feature type="region of interest" description="Disordered" evidence="13">
    <location>
        <begin position="1660"/>
        <end position="1706"/>
    </location>
</feature>
<evidence type="ECO:0000256" key="5">
    <source>
        <dbReference type="ARBA" id="ARBA00022782"/>
    </source>
</evidence>
<dbReference type="Gene3D" id="1.10.150.50">
    <property type="entry name" value="Transcription Factor, Ets-1"/>
    <property type="match status" value="1"/>
</dbReference>
<evidence type="ECO:0000256" key="2">
    <source>
        <dbReference type="ARBA" id="ARBA00022473"/>
    </source>
</evidence>
<keyword evidence="4" id="KW-0597">Phosphoprotein</keyword>
<dbReference type="InterPro" id="IPR013761">
    <property type="entry name" value="SAM/pointed_sf"/>
</dbReference>
<feature type="compositionally biased region" description="Low complexity" evidence="13">
    <location>
        <begin position="1167"/>
        <end position="1188"/>
    </location>
</feature>
<dbReference type="Proteomes" id="UP000694920">
    <property type="component" value="Unplaced"/>
</dbReference>
<dbReference type="GeneID" id="107264152"/>
<evidence type="ECO:0000256" key="12">
    <source>
        <dbReference type="SAM" id="Coils"/>
    </source>
</evidence>
<evidence type="ECO:0000256" key="3">
    <source>
        <dbReference type="ARBA" id="ARBA00022490"/>
    </source>
</evidence>
<feature type="coiled-coil region" evidence="12">
    <location>
        <begin position="1506"/>
        <end position="1533"/>
    </location>
</feature>
<feature type="compositionally biased region" description="Basic residues" evidence="13">
    <location>
        <begin position="2078"/>
        <end position="2089"/>
    </location>
</feature>
<keyword evidence="6" id="KW-0524">Neurogenesis</keyword>
<feature type="region of interest" description="Disordered" evidence="13">
    <location>
        <begin position="1087"/>
        <end position="1153"/>
    </location>
</feature>
<name>A0AAJ7VY50_CEPCN</name>
<feature type="domain" description="PDZ" evidence="15">
    <location>
        <begin position="1300"/>
        <end position="1388"/>
    </location>
</feature>
<feature type="compositionally biased region" description="Low complexity" evidence="13">
    <location>
        <begin position="1932"/>
        <end position="1955"/>
    </location>
</feature>
<feature type="compositionally biased region" description="Polar residues" evidence="13">
    <location>
        <begin position="224"/>
        <end position="246"/>
    </location>
</feature>
<feature type="region of interest" description="Disordered" evidence="13">
    <location>
        <begin position="528"/>
        <end position="750"/>
    </location>
</feature>
<feature type="compositionally biased region" description="Polar residues" evidence="13">
    <location>
        <begin position="1412"/>
        <end position="1429"/>
    </location>
</feature>
<feature type="region of interest" description="Disordered" evidence="13">
    <location>
        <begin position="1402"/>
        <end position="1496"/>
    </location>
</feature>
<organism evidence="16 17">
    <name type="scientific">Cephus cinctus</name>
    <name type="common">Wheat stem sawfly</name>
    <dbReference type="NCBI Taxonomy" id="211228"/>
    <lineage>
        <taxon>Eukaryota</taxon>
        <taxon>Metazoa</taxon>
        <taxon>Ecdysozoa</taxon>
        <taxon>Arthropoda</taxon>
        <taxon>Hexapoda</taxon>
        <taxon>Insecta</taxon>
        <taxon>Pterygota</taxon>
        <taxon>Neoptera</taxon>
        <taxon>Endopterygota</taxon>
        <taxon>Hymenoptera</taxon>
        <taxon>Cephoidea</taxon>
        <taxon>Cephidae</taxon>
        <taxon>Cephus</taxon>
    </lineage>
</organism>
<dbReference type="InterPro" id="IPR040645">
    <property type="entry name" value="Neurabin-1/2_PDZ"/>
</dbReference>
<evidence type="ECO:0000256" key="4">
    <source>
        <dbReference type="ARBA" id="ARBA00022553"/>
    </source>
</evidence>
<feature type="region of interest" description="Disordered" evidence="13">
    <location>
        <begin position="2061"/>
        <end position="2089"/>
    </location>
</feature>
<feature type="region of interest" description="Disordered" evidence="13">
    <location>
        <begin position="173"/>
        <end position="344"/>
    </location>
</feature>
<feature type="compositionally biased region" description="Low complexity" evidence="13">
    <location>
        <begin position="1872"/>
        <end position="1888"/>
    </location>
</feature>
<feature type="compositionally biased region" description="Basic and acidic residues" evidence="13">
    <location>
        <begin position="77"/>
        <end position="93"/>
    </location>
</feature>
<evidence type="ECO:0000256" key="9">
    <source>
        <dbReference type="ARBA" id="ARBA00023203"/>
    </source>
</evidence>
<evidence type="ECO:0000256" key="11">
    <source>
        <dbReference type="ARBA" id="ARBA00034103"/>
    </source>
</evidence>
<evidence type="ECO:0000256" key="7">
    <source>
        <dbReference type="ARBA" id="ARBA00023018"/>
    </source>
</evidence>
<feature type="compositionally biased region" description="Polar residues" evidence="13">
    <location>
        <begin position="1818"/>
        <end position="1847"/>
    </location>
</feature>
<evidence type="ECO:0000259" key="14">
    <source>
        <dbReference type="PROSITE" id="PS50105"/>
    </source>
</evidence>
<feature type="region of interest" description="Disordered" evidence="13">
    <location>
        <begin position="77"/>
        <end position="137"/>
    </location>
</feature>
<keyword evidence="9" id="KW-0009">Actin-binding</keyword>
<feature type="compositionally biased region" description="Low complexity" evidence="13">
    <location>
        <begin position="1090"/>
        <end position="1099"/>
    </location>
</feature>
<dbReference type="GO" id="GO:0051015">
    <property type="term" value="F:actin filament binding"/>
    <property type="evidence" value="ECO:0007669"/>
    <property type="project" value="TreeGrafter"/>
</dbReference>
<feature type="compositionally biased region" description="Basic and acidic residues" evidence="13">
    <location>
        <begin position="777"/>
        <end position="790"/>
    </location>
</feature>
<feature type="region of interest" description="Disordered" evidence="13">
    <location>
        <begin position="1932"/>
        <end position="1979"/>
    </location>
</feature>
<dbReference type="PANTHER" id="PTHR16154:SF6">
    <property type="entry name" value="SPINOPHILIN, ISOFORM J"/>
    <property type="match status" value="1"/>
</dbReference>
<feature type="compositionally biased region" description="Basic and acidic residues" evidence="13">
    <location>
        <begin position="725"/>
        <end position="742"/>
    </location>
</feature>
<gene>
    <name evidence="17" type="primary">LOC107264152</name>
</gene>
<feature type="compositionally biased region" description="Acidic residues" evidence="13">
    <location>
        <begin position="1760"/>
        <end position="1771"/>
    </location>
</feature>
<dbReference type="InterPro" id="IPR036034">
    <property type="entry name" value="PDZ_sf"/>
</dbReference>
<feature type="compositionally biased region" description="Basic and acidic residues" evidence="13">
    <location>
        <begin position="1692"/>
        <end position="1706"/>
    </location>
</feature>
<dbReference type="FunFam" id="2.30.42.10:FF:000010">
    <property type="entry name" value="Neurabin-1 isoform 1"/>
    <property type="match status" value="1"/>
</dbReference>
<evidence type="ECO:0000313" key="17">
    <source>
        <dbReference type="RefSeq" id="XP_024937072.1"/>
    </source>
</evidence>
<feature type="coiled-coil region" evidence="12">
    <location>
        <begin position="1565"/>
        <end position="1642"/>
    </location>
</feature>
<keyword evidence="2" id="KW-0217">Developmental protein</keyword>
<feature type="compositionally biased region" description="Basic and acidic residues" evidence="13">
    <location>
        <begin position="2061"/>
        <end position="2077"/>
    </location>
</feature>
<feature type="region of interest" description="Disordered" evidence="13">
    <location>
        <begin position="1165"/>
        <end position="1202"/>
    </location>
</feature>
<dbReference type="Pfam" id="PF07647">
    <property type="entry name" value="SAM_2"/>
    <property type="match status" value="1"/>
</dbReference>
<reference evidence="17" key="1">
    <citation type="submission" date="2025-08" db="UniProtKB">
        <authorList>
            <consortium name="RefSeq"/>
        </authorList>
    </citation>
    <scope>IDENTIFICATION</scope>
</reference>
<feature type="compositionally biased region" description="Polar residues" evidence="13">
    <location>
        <begin position="1774"/>
        <end position="1789"/>
    </location>
</feature>
<feature type="region of interest" description="Disordered" evidence="13">
    <location>
        <begin position="820"/>
        <end position="1040"/>
    </location>
</feature>
<feature type="compositionally biased region" description="Polar residues" evidence="13">
    <location>
        <begin position="1677"/>
        <end position="1688"/>
    </location>
</feature>
<feature type="compositionally biased region" description="Low complexity" evidence="13">
    <location>
        <begin position="593"/>
        <end position="605"/>
    </location>
</feature>
<keyword evidence="3" id="KW-0963">Cytoplasm</keyword>
<dbReference type="SUPFAM" id="SSF47769">
    <property type="entry name" value="SAM/Pointed domain"/>
    <property type="match status" value="1"/>
</dbReference>
<accession>A0AAJ7VY50</accession>
<feature type="compositionally biased region" description="Low complexity" evidence="13">
    <location>
        <begin position="966"/>
        <end position="977"/>
    </location>
</feature>
<feature type="compositionally biased region" description="Low complexity" evidence="13">
    <location>
        <begin position="316"/>
        <end position="325"/>
    </location>
</feature>
<dbReference type="GO" id="GO:0019722">
    <property type="term" value="P:calcium-mediated signaling"/>
    <property type="evidence" value="ECO:0007669"/>
    <property type="project" value="TreeGrafter"/>
</dbReference>
<keyword evidence="5" id="KW-0221">Differentiation</keyword>
<sequence>MAALEEKKRMGGSKVSAIANIFQPKPQLENLSHRTNTILSEGFKEPPAPLKESPTQVTVVRTESHVARFNNARALFEKLGEENKPNRPSDRTAKPPNLHGLRSRSSSANSGSGCTSPARSPRPRSPSPPGTRDHLSNWSASVPALNAERHFENGHSHGPDVMADRLRPRVGFGKYDKFEKNHGKENRLDEKPEKPEKPERRLNPKELIEKQKNWTSHFSKTRPSRFNSDPNRSIVQTSLNQNSNRISMDGNGTAGHTQTAVSHENDVKRSSDSVNPLATRSASFCSTRPSPNVSPPPPPPPTRNSSTGNLRKERPASIASISPSSPDYPETPEYATINKHSDSTPAMPEYAVVQKGSNAQANNNSTRNHEDQRDISKCQVNQVQKHQDSTLPEYAVVQKGVTGKVSQKNVDSSKSAAVQKSAKSNEFTGSKVIPKNGTGLERDSQPIKSHVSPNEQAINVSSPARSISMENVTITNKSENKIRIDSEELDVPEYSNYPSTTPVRSPAKTSDWKNEWLAKNEELLKNAADLRSSRDSLITGTRNEIVRTDSRPDWARPSVDTVKRKENMSEAKRIEMSRSPEGELRPSSRGTDSASSSMSSPSSPSKESKEEKAEKEIPEKIQTGRNSYDLETEEPEKPTSYTEKILVDEINTEKESKFSETDTATVIRRSHVRVELPAAGLGQRPPSVVSSDQEFPPLEHKDIPIPSPYTKRIQQSQETSTTSRKKSESKVTGRPGAAEEKQQLISESHLQQVKCEDKSQDGVYKFQQATVTTTVQDEEKTEKEKSMVEAVSEKLTMHETHCQKTVANARNDQIKVSVREKLAKNKEEVTEKRSSFTEAEHKADVLDKSSSSTNQYPVVPSNRTKANSIKQSGASEESVPNETKCTSDALTTSTRSNLNDSSKVSGSAFDPSSLIRSSHVESPATGSRKDPLDDSEQPQTTWEQEKLKAEMAKLRLSETGSSNLTQSSNKSQSQAAALISQKYQDPSSADEQKDSENSLVEDSDSSDAKTITNLESLTSLENRSLNGQQEMPARVPNKNVVASVTPMTPDTMTADEAENLLSSRILEKKIRQGSALLSDEEAQEIARLLSPTSTTAPATAEEEKRLDKNKEKDKDKDREEQDNTPDWLSDVLSAPDSSLINSTTQDCSLSHRSRSDLTIDSLTESQVGSVTGSESGLLGSVSSLNDTQETNDDTETEHQDEYQPARGKIILVENGVHYFEDGHFWMEVAGIPESEDEEEELPPMISFKKNSKVSFDTGPMRVYSTHSVNEYDRRNEDVDPVAASAEYELEKRVEKMEVFPVELMKGPEGLGLSIIGMGVGADAGLEKLGIFVKTITEKGAAAREGRIQVNDQIVEVDGKSLVGVTQAYAASVLRNTSGLVRFLIGRERDPRNSEVAMLIRQSLQADREREQASNNTNRRLNFSEENSPDGQREGDDNSMSSGMGMPGGIPGSPAMSSCSEGDPPHSPIEAYLSPSSRSRSPIISSSLPPHSTTTTQSDVDSLRMLLQESQYKLALADGEVEKLKAKLVELENSGAGSEEYAAKLRESGLRLHESERALGAARQDLSAAREMLTQATAQNAALQQKYARARRAARELRTDIAARDEFYQQLLQEKDTEYNALVKSLKDRVITLEVELTETQRRFGLPVRLPYDGATARIVTPQPTRRQLPPPPSSTSCQLSDTETSDLSSPDDGDKTATVERKLPLPLPVKEELDRAVPAHRLLDNSAGKSKAELASRGGLANRQLPKRSGGLSNSSSDYGLDESGDNTDDDSSSKPGVQHDSNNRLINDSSSKPSNLSSYSSSSSISSQKSKQHLESTHSTMIRQHSTISSQVRAMTEQSWPPSQKGLTGPPASLAEQLKQVLAERERRLGGNDVSSSRESSGDFSDSNNPHNNDPTLVTHHLVEEIRQAVSEANQRVKKVTVPSQSLIGIGSAPWHHPGGSPSSLSSGGSISPPAVDPSPSKAGSADSSEVWLPPHPSDFGLGDKKSHFWQNAPISPITEWSKELVCQWVSGVGLERYANRFAEAGINGASLLRIESRDLKALGISGEEKAHLKRKLKELRAQADRERKERKELERMRRKAEKAARKK</sequence>
<feature type="compositionally biased region" description="Basic and acidic residues" evidence="13">
    <location>
        <begin position="820"/>
        <end position="847"/>
    </location>
</feature>
<feature type="compositionally biased region" description="Low complexity" evidence="13">
    <location>
        <begin position="412"/>
        <end position="424"/>
    </location>
</feature>
<evidence type="ECO:0000256" key="1">
    <source>
        <dbReference type="ARBA" id="ARBA00004245"/>
    </source>
</evidence>
<dbReference type="SMART" id="SM00228">
    <property type="entry name" value="PDZ"/>
    <property type="match status" value="1"/>
</dbReference>
<feature type="compositionally biased region" description="Pro residues" evidence="13">
    <location>
        <begin position="292"/>
        <end position="302"/>
    </location>
</feature>
<dbReference type="PANTHER" id="PTHR16154">
    <property type="entry name" value="NEURABIN"/>
    <property type="match status" value="1"/>
</dbReference>
<dbReference type="GO" id="GO:0030425">
    <property type="term" value="C:dendrite"/>
    <property type="evidence" value="ECO:0007669"/>
    <property type="project" value="TreeGrafter"/>
</dbReference>
<dbReference type="Pfam" id="PF00595">
    <property type="entry name" value="PDZ"/>
    <property type="match status" value="1"/>
</dbReference>